<evidence type="ECO:0000313" key="5">
    <source>
        <dbReference type="Proteomes" id="UP000662939"/>
    </source>
</evidence>
<dbReference type="Proteomes" id="UP000662939">
    <property type="component" value="Chromosome"/>
</dbReference>
<name>A0A895XML0_9ACTN</name>
<evidence type="ECO:0000256" key="2">
    <source>
        <dbReference type="SAM" id="MobiDB-lite"/>
    </source>
</evidence>
<dbReference type="EMBL" id="CP070496">
    <property type="protein sequence ID" value="QSB04773.1"/>
    <property type="molecule type" value="Genomic_DNA"/>
</dbReference>
<dbReference type="Gene3D" id="2.40.128.20">
    <property type="match status" value="1"/>
</dbReference>
<feature type="binding site" evidence="1">
    <location>
        <position position="185"/>
    </location>
    <ligand>
        <name>heme b</name>
        <dbReference type="ChEBI" id="CHEBI:60344"/>
    </ligand>
</feature>
<comment type="caution">
    <text evidence="1">Lacks conserved residue(s) required for the propagation of feature annotation.</text>
</comment>
<dbReference type="PANTHER" id="PTHR15854:SF4">
    <property type="entry name" value="PEROXYNITRITE ISOMERASE THAP4"/>
    <property type="match status" value="1"/>
</dbReference>
<dbReference type="PANTHER" id="PTHR15854">
    <property type="entry name" value="THAP4 PROTEIN"/>
    <property type="match status" value="1"/>
</dbReference>
<sequence>MWGVGWLAGILDDTGREASVTDSPQHEGETAHESSEVPPEFASTFQGVGEYPFEQTRNLRHGPDLHPDLLPLLPLVGRWRGRGQGGYPDIDDFMYAQELEFAHDGRPFLYYRARSWIIEPDGTAVRPAAQEVGWWRPISSKNPKRPEVELLLAQPTGIMELYYGHVDGTKIELATDAVMRSPHAKEVTASQRLYGLVEGALMYAIEMAAEGKPMTPHLSARLERIEG</sequence>
<proteinExistence type="inferred from homology"/>
<evidence type="ECO:0000256" key="1">
    <source>
        <dbReference type="HAMAP-Rule" id="MF_01297"/>
    </source>
</evidence>
<comment type="similarity">
    <text evidence="1">Belongs to the nitrobindin family.</text>
</comment>
<comment type="catalytic activity">
    <reaction evidence="1">
        <text>peroxynitrite = nitrate</text>
        <dbReference type="Rhea" id="RHEA:63116"/>
        <dbReference type="ChEBI" id="CHEBI:17632"/>
        <dbReference type="ChEBI" id="CHEBI:25941"/>
    </reaction>
</comment>
<evidence type="ECO:0000313" key="4">
    <source>
        <dbReference type="EMBL" id="QSB04773.1"/>
    </source>
</evidence>
<feature type="domain" description="THAP4-like heme-binding" evidence="3">
    <location>
        <begin position="68"/>
        <end position="224"/>
    </location>
</feature>
<comment type="cofactor">
    <cofactor evidence="1">
        <name>heme b</name>
        <dbReference type="ChEBI" id="CHEBI:60344"/>
    </cofactor>
    <text evidence="1">Binds 1 heme b group per subunit, that coordinates a highly solvent-exposed Fe(III) atom.</text>
</comment>
<keyword evidence="1" id="KW-0413">Isomerase</keyword>
<dbReference type="InterPro" id="IPR022939">
    <property type="entry name" value="Nb(III)_bact/plant"/>
</dbReference>
<accession>A0A895XML0</accession>
<dbReference type="HAMAP" id="MF_01297">
    <property type="entry name" value="nitrobindin"/>
    <property type="match status" value="1"/>
</dbReference>
<gene>
    <name evidence="4" type="ORF">JQS30_13525</name>
</gene>
<feature type="short sequence motif" description="GXWXGXG" evidence="1">
    <location>
        <begin position="77"/>
        <end position="83"/>
    </location>
</feature>
<keyword evidence="1" id="KW-0408">Iron</keyword>
<comment type="domain">
    <text evidence="1">Forms a 10-stranded antiparallel beta-barrel structure able to accommodate a hydrophobic ligand in its interior. In fact, this fold hosts the heme group, which is located in a wide surface cleft.</text>
</comment>
<reference evidence="4" key="1">
    <citation type="submission" date="2021-02" db="EMBL/GenBank/DDBJ databases">
        <title>Natronoglycomyces albus gen. nov., sp. nov, a haloalkaliphilic actinobacterium from a soda solonchak soil.</title>
        <authorList>
            <person name="Sorokin D.Y."/>
            <person name="Khijniak T.V."/>
            <person name="Zakharycheva A.P."/>
            <person name="Boueva O.V."/>
            <person name="Ariskina E.V."/>
            <person name="Hahnke R.L."/>
            <person name="Bunk B."/>
            <person name="Sproer C."/>
            <person name="Schumann P."/>
            <person name="Evtushenko L.I."/>
            <person name="Kublanov I.V."/>
        </authorList>
    </citation>
    <scope>NUCLEOTIDE SEQUENCE</scope>
    <source>
        <strain evidence="4">DSM 106290</strain>
    </source>
</reference>
<dbReference type="CDD" id="cd07828">
    <property type="entry name" value="lipocalin_heme-bd-THAP4-like"/>
    <property type="match status" value="1"/>
</dbReference>
<dbReference type="GO" id="GO:0062213">
    <property type="term" value="F:peroxynitrite isomerase activity"/>
    <property type="evidence" value="ECO:0007669"/>
    <property type="project" value="UniProtKB-UniRule"/>
</dbReference>
<dbReference type="Pfam" id="PF08768">
    <property type="entry name" value="THAP4_heme-bd"/>
    <property type="match status" value="1"/>
</dbReference>
<evidence type="ECO:0000259" key="3">
    <source>
        <dbReference type="Pfam" id="PF08768"/>
    </source>
</evidence>
<keyword evidence="1" id="KW-0479">Metal-binding</keyword>
<dbReference type="EC" id="5.99.-.-" evidence="1"/>
<dbReference type="InterPro" id="IPR014878">
    <property type="entry name" value="THAP4-like_heme-bd"/>
</dbReference>
<dbReference type="GO" id="GO:0020037">
    <property type="term" value="F:heme binding"/>
    <property type="evidence" value="ECO:0007669"/>
    <property type="project" value="UniProtKB-UniRule"/>
</dbReference>
<dbReference type="AlphaFoldDB" id="A0A895XML0"/>
<dbReference type="GO" id="GO:0046872">
    <property type="term" value="F:metal ion binding"/>
    <property type="evidence" value="ECO:0007669"/>
    <property type="project" value="UniProtKB-KW"/>
</dbReference>
<comment type="function">
    <text evidence="1">Heme-binding protein able to scavenge peroxynitrite and to protect free L-tyrosine against peroxynitrite-mediated nitration, by acting as a peroxynitrite isomerase that converts peroxynitrite to nitrate. Therefore, this protein likely plays a role in peroxynitrite sensing and in the detoxification of reactive nitrogen and oxygen species (RNS and ROS, respectively). Is able to bind nitric oxide (NO) in vitro, but may act as a sensor of peroxynitrite levels in vivo.</text>
</comment>
<dbReference type="InterPro" id="IPR012674">
    <property type="entry name" value="Calycin"/>
</dbReference>
<keyword evidence="1" id="KW-0349">Heme</keyword>
<comment type="pathway">
    <text evidence="1">Nitrogen metabolism.</text>
</comment>
<keyword evidence="5" id="KW-1185">Reference proteome</keyword>
<feature type="compositionally biased region" description="Basic and acidic residues" evidence="2">
    <location>
        <begin position="24"/>
        <end position="35"/>
    </location>
</feature>
<dbReference type="SUPFAM" id="SSF50814">
    <property type="entry name" value="Lipocalins"/>
    <property type="match status" value="1"/>
</dbReference>
<protein>
    <recommendedName>
        <fullName evidence="1">Peroxynitrite isomerase</fullName>
        <ecNumber evidence="1">5.99.-.-</ecNumber>
    </recommendedName>
    <alternativeName>
        <fullName evidence="1">Ferric nitrobindin</fullName>
        <shortName evidence="1">Nb(III)</shortName>
    </alternativeName>
</protein>
<organism evidence="4 5">
    <name type="scientific">Natronoglycomyces albus</name>
    <dbReference type="NCBI Taxonomy" id="2811108"/>
    <lineage>
        <taxon>Bacteria</taxon>
        <taxon>Bacillati</taxon>
        <taxon>Actinomycetota</taxon>
        <taxon>Actinomycetes</taxon>
        <taxon>Glycomycetales</taxon>
        <taxon>Glycomycetaceae</taxon>
        <taxon>Natronoglycomyces</taxon>
    </lineage>
</organism>
<feature type="binding site" description="axial binding residue" evidence="1">
    <location>
        <position position="217"/>
    </location>
    <ligand>
        <name>heme b</name>
        <dbReference type="ChEBI" id="CHEBI:60344"/>
    </ligand>
    <ligandPart>
        <name>Fe</name>
        <dbReference type="ChEBI" id="CHEBI:18248"/>
    </ligandPart>
</feature>
<dbReference type="InterPro" id="IPR045165">
    <property type="entry name" value="Nitrobindin"/>
</dbReference>
<dbReference type="KEGG" id="nav:JQS30_13525"/>
<feature type="region of interest" description="Disordered" evidence="2">
    <location>
        <begin position="15"/>
        <end position="39"/>
    </location>
</feature>